<dbReference type="EMBL" id="CAWYQH010000119">
    <property type="protein sequence ID" value="CAK8690432.1"/>
    <property type="molecule type" value="Genomic_DNA"/>
</dbReference>
<sequence length="1068" mass="117822">MSAGAALHHRLSAEDVRSPSHTSWQKVHDSVVEMSMIFEPSSTQVAIADISLQQNKCDRSQPDVVSSRNSSCVNDNYWSQQHSECLSSSNLFSETSFTANTSSFFNEVISATGMGDIVSTEFDFKHTGKGDVSKLANKKIVSNITASKTQHKSALHRRKTEINKDLALDQQNTNFKYEVGREVGLLKSKHRAPTMKEVRAESKNGNADNVCILYSNFERIPDVIEVEVHGCNENQKCNLQHASCQTSNTTNYGGHISSSDDVSYKEVETFSNATPYPSAESQSRGKSPDLEELFSQFACRRSFQPICEKEVSSRRFSIASEELEDIFADFASRQCSDEPNERKPVCNRDLVHDGIDVPDGTKHDEYIACKPQNNSKKYISHSKLLVSRSCQTVSQYERSTSAIDPPSIDDFLQKTGDWSLVFSCGGSQLPAASNSIIDRSNKSHAKTEALESRDSKEAKHSLKENVYDVSENSDMATMKSQYETCLEVSDASVHLDQVVNNIDGSKIRNENSPIEIVEPLESCWEPKKQTSADPASEFPQSCEQLTDDNVKPVRLVLPASHMQPIKTYKAMNCKSLSGLVSPLISPRPGLENLSSAKCASEPDNNPETKSNKEKLDNNSFTLTPSKLSFHKKLSLFESRFAEKCEKNTGIVSDLISKRRQSPFEQAIEARLVQTLQQSESSVNAIQNDIKCDNEDEITKQLIKSETSDLNEPSRISDSNGYTTALDEGYNLTPANANYHLSKIKEKGVKTSTPVIQRGLVLQQSSSTGVFCNRDSSPKDARDVSAIENKCPVDIKIVDPIHLTFNDNTERDGKVLLDTTSKSDTKNSPGTISFLHISSIPRCQGLPDVSSESNLSACLGSNDLIQKGVQSTRAVISSSLEHITQPHCAEGDVAPKELAAAKRPTNLQYEPSYTNFCTKMPQQLDDGISALADKLTDDVLASESIYTKQETLRIGDDCNGSSASYNFSGISYDETDVNKREKNAHCYGIDHNTAKKANQNNLNHLEVGFDTSIWTESQTSTAAMPLFKVKDCASASNLSEVDVANDEEFCDDKSDESSAMSDKSRKEGC</sequence>
<feature type="region of interest" description="Disordered" evidence="1">
    <location>
        <begin position="435"/>
        <end position="461"/>
    </location>
</feature>
<feature type="compositionally biased region" description="Basic and acidic residues" evidence="1">
    <location>
        <begin position="1050"/>
        <end position="1068"/>
    </location>
</feature>
<feature type="compositionally biased region" description="Basic and acidic residues" evidence="1">
    <location>
        <begin position="439"/>
        <end position="461"/>
    </location>
</feature>
<feature type="region of interest" description="Disordered" evidence="1">
    <location>
        <begin position="591"/>
        <end position="619"/>
    </location>
</feature>
<comment type="caution">
    <text evidence="2">The sequence shown here is derived from an EMBL/GenBank/DDBJ whole genome shotgun (WGS) entry which is preliminary data.</text>
</comment>
<proteinExistence type="predicted"/>
<feature type="compositionally biased region" description="Polar residues" evidence="1">
    <location>
        <begin position="592"/>
        <end position="608"/>
    </location>
</feature>
<accession>A0ABP0GG48</accession>
<evidence type="ECO:0000313" key="2">
    <source>
        <dbReference type="EMBL" id="CAK8690432.1"/>
    </source>
</evidence>
<name>A0ABP0GG48_CLALP</name>
<gene>
    <name evidence="2" type="ORF">CVLEPA_LOCUS23054</name>
</gene>
<dbReference type="Proteomes" id="UP001642483">
    <property type="component" value="Unassembled WGS sequence"/>
</dbReference>
<organism evidence="2 3">
    <name type="scientific">Clavelina lepadiformis</name>
    <name type="common">Light-bulb sea squirt</name>
    <name type="synonym">Ascidia lepadiformis</name>
    <dbReference type="NCBI Taxonomy" id="159417"/>
    <lineage>
        <taxon>Eukaryota</taxon>
        <taxon>Metazoa</taxon>
        <taxon>Chordata</taxon>
        <taxon>Tunicata</taxon>
        <taxon>Ascidiacea</taxon>
        <taxon>Aplousobranchia</taxon>
        <taxon>Clavelinidae</taxon>
        <taxon>Clavelina</taxon>
    </lineage>
</organism>
<evidence type="ECO:0000256" key="1">
    <source>
        <dbReference type="SAM" id="MobiDB-lite"/>
    </source>
</evidence>
<protein>
    <submittedName>
        <fullName evidence="2">Uncharacterized protein</fullName>
    </submittedName>
</protein>
<keyword evidence="3" id="KW-1185">Reference proteome</keyword>
<reference evidence="2 3" key="1">
    <citation type="submission" date="2024-02" db="EMBL/GenBank/DDBJ databases">
        <authorList>
            <person name="Daric V."/>
            <person name="Darras S."/>
        </authorList>
    </citation>
    <scope>NUCLEOTIDE SEQUENCE [LARGE SCALE GENOMIC DNA]</scope>
</reference>
<feature type="region of interest" description="Disordered" evidence="1">
    <location>
        <begin position="1045"/>
        <end position="1068"/>
    </location>
</feature>
<evidence type="ECO:0000313" key="3">
    <source>
        <dbReference type="Proteomes" id="UP001642483"/>
    </source>
</evidence>